<keyword evidence="3" id="KW-1185">Reference proteome</keyword>
<dbReference type="EMBL" id="KV417282">
    <property type="protein sequence ID" value="KZO96877.1"/>
    <property type="molecule type" value="Genomic_DNA"/>
</dbReference>
<feature type="region of interest" description="Disordered" evidence="1">
    <location>
        <begin position="47"/>
        <end position="221"/>
    </location>
</feature>
<evidence type="ECO:0008006" key="4">
    <source>
        <dbReference type="Google" id="ProtNLM"/>
    </source>
</evidence>
<dbReference type="OrthoDB" id="10261408at2759"/>
<gene>
    <name evidence="2" type="ORF">CALVIDRAFT_536796</name>
</gene>
<evidence type="ECO:0000256" key="1">
    <source>
        <dbReference type="SAM" id="MobiDB-lite"/>
    </source>
</evidence>
<reference evidence="2 3" key="1">
    <citation type="journal article" date="2016" name="Mol. Biol. Evol.">
        <title>Comparative Genomics of Early-Diverging Mushroom-Forming Fungi Provides Insights into the Origins of Lignocellulose Decay Capabilities.</title>
        <authorList>
            <person name="Nagy L.G."/>
            <person name="Riley R."/>
            <person name="Tritt A."/>
            <person name="Adam C."/>
            <person name="Daum C."/>
            <person name="Floudas D."/>
            <person name="Sun H."/>
            <person name="Yadav J.S."/>
            <person name="Pangilinan J."/>
            <person name="Larsson K.H."/>
            <person name="Matsuura K."/>
            <person name="Barry K."/>
            <person name="Labutti K."/>
            <person name="Kuo R."/>
            <person name="Ohm R.A."/>
            <person name="Bhattacharya S.S."/>
            <person name="Shirouzu T."/>
            <person name="Yoshinaga Y."/>
            <person name="Martin F.M."/>
            <person name="Grigoriev I.V."/>
            <person name="Hibbett D.S."/>
        </authorList>
    </citation>
    <scope>NUCLEOTIDE SEQUENCE [LARGE SCALE GENOMIC DNA]</scope>
    <source>
        <strain evidence="2 3">TUFC12733</strain>
    </source>
</reference>
<organism evidence="2 3">
    <name type="scientific">Calocera viscosa (strain TUFC12733)</name>
    <dbReference type="NCBI Taxonomy" id="1330018"/>
    <lineage>
        <taxon>Eukaryota</taxon>
        <taxon>Fungi</taxon>
        <taxon>Dikarya</taxon>
        <taxon>Basidiomycota</taxon>
        <taxon>Agaricomycotina</taxon>
        <taxon>Dacrymycetes</taxon>
        <taxon>Dacrymycetales</taxon>
        <taxon>Dacrymycetaceae</taxon>
        <taxon>Calocera</taxon>
    </lineage>
</organism>
<protein>
    <recommendedName>
        <fullName evidence="4">Septin-type G domain-containing protein</fullName>
    </recommendedName>
</protein>
<evidence type="ECO:0000313" key="3">
    <source>
        <dbReference type="Proteomes" id="UP000076738"/>
    </source>
</evidence>
<proteinExistence type="predicted"/>
<dbReference type="InterPro" id="IPR027417">
    <property type="entry name" value="P-loop_NTPase"/>
</dbReference>
<feature type="compositionally biased region" description="Low complexity" evidence="1">
    <location>
        <begin position="104"/>
        <end position="116"/>
    </location>
</feature>
<sequence>MHPRDMLAIRRLSARYHVLPLVSKADTLTDRQLQGVKRAVRRDVEGQGGWGVFDFDSPEEGQGQEPKEAELGLETANGNGNGNGHSAEAEISSSSEDEPVDGHTTPTPTPTRTTTRNRVVHIRPTSAQSHSPRLRRARSLSRARPSADSSDSDTPTMSTPAVEKRELGGLLPWGVVAPEEDDPDEEQLEAGNGKEGGRVGAANVNSGANPSAGKEKEGKDGQRWVRKYRWGEIDVLNKEHCDFWALRRAVLGVYFKVSCRFPASFLCASRFPCFHLGKRRAGEKGLGEKIGKDC</sequence>
<name>A0A167MMM5_CALVF</name>
<evidence type="ECO:0000313" key="2">
    <source>
        <dbReference type="EMBL" id="KZO96877.1"/>
    </source>
</evidence>
<dbReference type="Proteomes" id="UP000076738">
    <property type="component" value="Unassembled WGS sequence"/>
</dbReference>
<dbReference type="Gene3D" id="3.40.50.300">
    <property type="entry name" value="P-loop containing nucleotide triphosphate hydrolases"/>
    <property type="match status" value="1"/>
</dbReference>
<accession>A0A167MMM5</accession>
<feature type="compositionally biased region" description="Basic residues" evidence="1">
    <location>
        <begin position="132"/>
        <end position="141"/>
    </location>
</feature>
<dbReference type="STRING" id="1330018.A0A167MMM5"/>
<feature type="compositionally biased region" description="Acidic residues" evidence="1">
    <location>
        <begin position="178"/>
        <end position="188"/>
    </location>
</feature>
<feature type="compositionally biased region" description="Low complexity" evidence="1">
    <location>
        <begin position="142"/>
        <end position="161"/>
    </location>
</feature>
<feature type="compositionally biased region" description="Low complexity" evidence="1">
    <location>
        <begin position="84"/>
        <end position="94"/>
    </location>
</feature>
<dbReference type="AlphaFoldDB" id="A0A167MMM5"/>